<dbReference type="InParanoid" id="A0A3M0BZH8"/>
<dbReference type="AlphaFoldDB" id="A0A3M0BZH8"/>
<evidence type="ECO:0000313" key="1">
    <source>
        <dbReference type="EMBL" id="RMB01500.1"/>
    </source>
</evidence>
<organism evidence="1 2">
    <name type="scientific">Eilatimonas milleporae</name>
    <dbReference type="NCBI Taxonomy" id="911205"/>
    <lineage>
        <taxon>Bacteria</taxon>
        <taxon>Pseudomonadati</taxon>
        <taxon>Pseudomonadota</taxon>
        <taxon>Alphaproteobacteria</taxon>
        <taxon>Kordiimonadales</taxon>
        <taxon>Kordiimonadaceae</taxon>
        <taxon>Eilatimonas</taxon>
    </lineage>
</organism>
<proteinExistence type="predicted"/>
<dbReference type="EMBL" id="REFR01000016">
    <property type="protein sequence ID" value="RMB01500.1"/>
    <property type="molecule type" value="Genomic_DNA"/>
</dbReference>
<sequence>MDDGIDQSGLIYLPPSGTLQTSTTAPLPVADARASTVYFSRRELGFILNIYGRMVAAGFCRDYAIDQLADMAVFSIFRRASEMPIYRIIKEPTKRDRQGMWRIVGMDGRIYKRGHDLGRLLVFFENKLSRTVERIR</sequence>
<gene>
    <name evidence="1" type="ORF">BXY39_3687</name>
</gene>
<reference evidence="1 2" key="1">
    <citation type="submission" date="2018-10" db="EMBL/GenBank/DDBJ databases">
        <title>Genomic Encyclopedia of Archaeal and Bacterial Type Strains, Phase II (KMG-II): from individual species to whole genera.</title>
        <authorList>
            <person name="Goeker M."/>
        </authorList>
    </citation>
    <scope>NUCLEOTIDE SEQUENCE [LARGE SCALE GENOMIC DNA]</scope>
    <source>
        <strain evidence="1 2">DSM 25217</strain>
    </source>
</reference>
<name>A0A3M0BZH8_9PROT</name>
<accession>A0A3M0BZH8</accession>
<dbReference type="InterPro" id="IPR021252">
    <property type="entry name" value="DUF2794"/>
</dbReference>
<protein>
    <submittedName>
        <fullName evidence="1">Uncharacterized protein DUF2794</fullName>
    </submittedName>
</protein>
<comment type="caution">
    <text evidence="1">The sequence shown here is derived from an EMBL/GenBank/DDBJ whole genome shotgun (WGS) entry which is preliminary data.</text>
</comment>
<evidence type="ECO:0000313" key="2">
    <source>
        <dbReference type="Proteomes" id="UP000271227"/>
    </source>
</evidence>
<dbReference type="Proteomes" id="UP000271227">
    <property type="component" value="Unassembled WGS sequence"/>
</dbReference>
<dbReference type="RefSeq" id="WP_245999459.1">
    <property type="nucleotide sequence ID" value="NZ_REFR01000016.1"/>
</dbReference>
<dbReference type="Pfam" id="PF10984">
    <property type="entry name" value="DUF2794"/>
    <property type="match status" value="1"/>
</dbReference>
<keyword evidence="2" id="KW-1185">Reference proteome</keyword>